<dbReference type="PANTHER" id="PTHR30157:SF0">
    <property type="entry name" value="NADPH-DEPENDENT FERRIC-CHELATE REDUCTASE"/>
    <property type="match status" value="1"/>
</dbReference>
<evidence type="ECO:0000256" key="1">
    <source>
        <dbReference type="ARBA" id="ARBA00035644"/>
    </source>
</evidence>
<dbReference type="Pfam" id="PF04954">
    <property type="entry name" value="SIP"/>
    <property type="match status" value="1"/>
</dbReference>
<dbReference type="InterPro" id="IPR007037">
    <property type="entry name" value="SIP_rossman_dom"/>
</dbReference>
<dbReference type="InterPro" id="IPR017938">
    <property type="entry name" value="Riboflavin_synthase-like_b-brl"/>
</dbReference>
<dbReference type="InterPro" id="IPR017927">
    <property type="entry name" value="FAD-bd_FR_type"/>
</dbReference>
<dbReference type="SUPFAM" id="SSF63380">
    <property type="entry name" value="Riboflavin synthase domain-like"/>
    <property type="match status" value="1"/>
</dbReference>
<dbReference type="InterPro" id="IPR014543">
    <property type="entry name" value="UCP028291"/>
</dbReference>
<feature type="domain" description="FAD-binding FR-type" evidence="2">
    <location>
        <begin position="107"/>
        <end position="228"/>
    </location>
</feature>
<comment type="caution">
    <text evidence="3">The sequence shown here is derived from an EMBL/GenBank/DDBJ whole genome shotgun (WGS) entry which is preliminary data.</text>
</comment>
<dbReference type="Proteomes" id="UP001229244">
    <property type="component" value="Unassembled WGS sequence"/>
</dbReference>
<dbReference type="Gene3D" id="3.40.50.80">
    <property type="entry name" value="Nucleotide-binding domain of ferredoxin-NADP reductase (FNR) module"/>
    <property type="match status" value="1"/>
</dbReference>
<dbReference type="PANTHER" id="PTHR30157">
    <property type="entry name" value="FERRIC REDUCTASE, NADPH-DEPENDENT"/>
    <property type="match status" value="1"/>
</dbReference>
<protein>
    <submittedName>
        <fullName evidence="3">NADPH-dependent ferric siderophore reductase</fullName>
    </submittedName>
</protein>
<evidence type="ECO:0000313" key="4">
    <source>
        <dbReference type="Proteomes" id="UP001229244"/>
    </source>
</evidence>
<dbReference type="InterPro" id="IPR039261">
    <property type="entry name" value="FNR_nucleotide-bd"/>
</dbReference>
<dbReference type="Gene3D" id="3.30.310.50">
    <property type="entry name" value="Alpha-D-phosphohexomutase, C-terminal domain"/>
    <property type="match status" value="1"/>
</dbReference>
<dbReference type="RefSeq" id="WP_306885190.1">
    <property type="nucleotide sequence ID" value="NZ_JAUSUL010000002.1"/>
</dbReference>
<evidence type="ECO:0000259" key="2">
    <source>
        <dbReference type="PROSITE" id="PS51384"/>
    </source>
</evidence>
<dbReference type="GO" id="GO:0016491">
    <property type="term" value="F:oxidoreductase activity"/>
    <property type="evidence" value="ECO:0007669"/>
    <property type="project" value="InterPro"/>
</dbReference>
<dbReference type="Gene3D" id="2.40.30.10">
    <property type="entry name" value="Translation factors"/>
    <property type="match status" value="1"/>
</dbReference>
<dbReference type="Pfam" id="PF09981">
    <property type="entry name" value="DUF2218"/>
    <property type="match status" value="1"/>
</dbReference>
<sequence>MTTQDRLTAEAVVPLEDAQAVHARLCEHLKEHAEVTVDGNVARIDSYYGDADLSVSAGTLHVRVSGVDDTRLSVMKSVFAEHLHELATGTVPAFAWSGADAARRDIPYLRELVAVGTRQLTPRMRRVILKGDAAHYDTGDYHVRVLIAPEGRDPVWPHAAPDGRTIWPTGPDALTPRVYTVRSVDLAANEIAIDVVLHDGSAGTRWAQSIALGDRVGLLGPGGSGRPPEADAYVFAGDETALPVIARMAETLPASARLITRIEIADQDEEQPIATAADLDLGWLHRGATAAGDSDLLERAVRDLDWNALPERIFVFVAAEQAATRRIRSFLDKERGLHKSSRLAAAYWRKDASTTTD</sequence>
<comment type="similarity">
    <text evidence="1">Belongs to the SIP oxidoreductase family.</text>
</comment>
<name>A0AAE4ARP9_9HYPH</name>
<evidence type="ECO:0000313" key="3">
    <source>
        <dbReference type="EMBL" id="MDQ0315356.1"/>
    </source>
</evidence>
<dbReference type="InterPro" id="IPR013113">
    <property type="entry name" value="SIP_FAD-bd"/>
</dbReference>
<dbReference type="Pfam" id="PF08021">
    <property type="entry name" value="FAD_binding_9"/>
    <property type="match status" value="1"/>
</dbReference>
<dbReference type="PROSITE" id="PS51384">
    <property type="entry name" value="FAD_FR"/>
    <property type="match status" value="1"/>
</dbReference>
<dbReference type="EMBL" id="JAUSUL010000002">
    <property type="protein sequence ID" value="MDQ0315356.1"/>
    <property type="molecule type" value="Genomic_DNA"/>
</dbReference>
<organism evidence="3 4">
    <name type="scientific">Amorphus orientalis</name>
    <dbReference type="NCBI Taxonomy" id="649198"/>
    <lineage>
        <taxon>Bacteria</taxon>
        <taxon>Pseudomonadati</taxon>
        <taxon>Pseudomonadota</taxon>
        <taxon>Alphaproteobacteria</taxon>
        <taxon>Hyphomicrobiales</taxon>
        <taxon>Amorphaceae</taxon>
        <taxon>Amorphus</taxon>
    </lineage>
</organism>
<gene>
    <name evidence="3" type="ORF">J2S73_001813</name>
</gene>
<dbReference type="CDD" id="cd06193">
    <property type="entry name" value="siderophore_interacting"/>
    <property type="match status" value="1"/>
</dbReference>
<dbReference type="AlphaFoldDB" id="A0AAE4ARP9"/>
<proteinExistence type="inferred from homology"/>
<reference evidence="3" key="1">
    <citation type="submission" date="2023-07" db="EMBL/GenBank/DDBJ databases">
        <title>Genomic Encyclopedia of Type Strains, Phase IV (KMG-IV): sequencing the most valuable type-strain genomes for metagenomic binning, comparative biology and taxonomic classification.</title>
        <authorList>
            <person name="Goeker M."/>
        </authorList>
    </citation>
    <scope>NUCLEOTIDE SEQUENCE</scope>
    <source>
        <strain evidence="3">DSM 21202</strain>
    </source>
</reference>
<accession>A0AAE4ARP9</accession>
<dbReference type="InterPro" id="IPR039374">
    <property type="entry name" value="SIP_fam"/>
</dbReference>
<keyword evidence="4" id="KW-1185">Reference proteome</keyword>